<organism evidence="1 2">
    <name type="scientific">Lancefieldella parvula</name>
    <dbReference type="NCBI Taxonomy" id="1382"/>
    <lineage>
        <taxon>Bacteria</taxon>
        <taxon>Bacillati</taxon>
        <taxon>Actinomycetota</taxon>
        <taxon>Coriobacteriia</taxon>
        <taxon>Coriobacteriales</taxon>
        <taxon>Atopobiaceae</taxon>
        <taxon>Lancefieldella</taxon>
    </lineage>
</organism>
<accession>A0A9D5X316</accession>
<sequence>MKIANLTQIEFDRNLTENTSQGRSNVASWTFSGNDFLTGLPDLQFYKKCHLSTIGDISCKFFLRKYYVFMGFYLSHTTALQLFRAMRIKGHGLIHHDSSSTGIHTEFLTLELDQIKEKVFSSLGILLTEPIELVVDEKKNTYQSNRIKFHTSSHFAQTPSMELILGKSLIKVASPFELMIEMAQEQTLLETVMLISEFQGRYVIDPSTSELRSNWYDPVFQKVDFERYLSSVSRCNGIRNARLASSYSFDNAASPMEVKLALRASLPVSAGGYAIPKVELNKEVRIQQLKSRVLTEKTRAIDLLLSKGNYNADTNRQAAIEYNGAVHELAEVSTRDYRRNNELVSAGIMEFVIGKAEYDDIVFMDNMFNSIRNQLEIPRRHTSSDRRKMERVKRIKLWSELEKLC</sequence>
<dbReference type="AlphaFoldDB" id="A0A9D5X316"/>
<evidence type="ECO:0000313" key="1">
    <source>
        <dbReference type="EMBL" id="MBF4802651.1"/>
    </source>
</evidence>
<evidence type="ECO:0000313" key="2">
    <source>
        <dbReference type="Proteomes" id="UP000787322"/>
    </source>
</evidence>
<protein>
    <submittedName>
        <fullName evidence="1">Uncharacterized protein</fullName>
    </submittedName>
</protein>
<name>A0A9D5X316_9ACTN</name>
<reference evidence="1" key="1">
    <citation type="submission" date="2020-04" db="EMBL/GenBank/DDBJ databases">
        <title>Deep metagenomics examines the oral microbiome during advanced dental caries in children, revealing novel taxa and co-occurrences with host molecules.</title>
        <authorList>
            <person name="Baker J.L."/>
            <person name="Morton J.T."/>
            <person name="Dinis M."/>
            <person name="Alvarez R."/>
            <person name="Tran N.C."/>
            <person name="Knight R."/>
            <person name="Edlund A."/>
        </authorList>
    </citation>
    <scope>NUCLEOTIDE SEQUENCE</scope>
    <source>
        <strain evidence="1">JCVI_3_bin.11</strain>
    </source>
</reference>
<dbReference type="Proteomes" id="UP000787322">
    <property type="component" value="Unassembled WGS sequence"/>
</dbReference>
<dbReference type="EMBL" id="JABZGU010000031">
    <property type="protein sequence ID" value="MBF4802651.1"/>
    <property type="molecule type" value="Genomic_DNA"/>
</dbReference>
<proteinExistence type="predicted"/>
<gene>
    <name evidence="1" type="ORF">HXK24_02360</name>
</gene>
<comment type="caution">
    <text evidence="1">The sequence shown here is derived from an EMBL/GenBank/DDBJ whole genome shotgun (WGS) entry which is preliminary data.</text>
</comment>